<gene>
    <name evidence="3" type="ORF">ENS59_03025</name>
</gene>
<name>A0A7C3EBC4_9SPIR</name>
<dbReference type="SMART" id="SM00839">
    <property type="entry name" value="ELFV_dehydrog"/>
    <property type="match status" value="1"/>
</dbReference>
<protein>
    <recommendedName>
        <fullName evidence="2">Glutamate/phenylalanine/leucine/valine/L-tryptophan dehydrogenase C-terminal domain-containing protein</fullName>
    </recommendedName>
</protein>
<dbReference type="GO" id="GO:0004352">
    <property type="term" value="F:glutamate dehydrogenase (NAD+) activity"/>
    <property type="evidence" value="ECO:0007669"/>
    <property type="project" value="TreeGrafter"/>
</dbReference>
<dbReference type="SUPFAM" id="SSF51735">
    <property type="entry name" value="NAD(P)-binding Rossmann-fold domains"/>
    <property type="match status" value="1"/>
</dbReference>
<dbReference type="PANTHER" id="PTHR11606">
    <property type="entry name" value="GLUTAMATE DEHYDROGENASE"/>
    <property type="match status" value="1"/>
</dbReference>
<dbReference type="Pfam" id="PF00208">
    <property type="entry name" value="ELFV_dehydrog"/>
    <property type="match status" value="1"/>
</dbReference>
<dbReference type="InterPro" id="IPR006096">
    <property type="entry name" value="Glu/Leu/Phe/Val/Trp_DH_C"/>
</dbReference>
<accession>A0A7C3EBC4</accession>
<sequence length="383" mass="42516">MAYAVLAAVGNLYMDGKWTPSRPLSKHEETVLRKACSITESVILKEESETAYGKTSFKPETEVVHGRLLSAEEWKLLSEQVYPALLTGKTLSVQGSGKVGGSLLTSLMPYGVKLIAIADAGGAIFGDDLDMGEVLAAVENSRNHPDKALRASCVHATKNVKERILGLSGSAKVLEIECDIVAPAALENAVTEENARKIKAKLEVCGANGPNSSRAEKILAEQGVTVLYDFLANGAGVTASYFEWLRNLTDRFRYEAERIRHVSFDISCMDNYVMPEFKTRLKKILTNGESRNTTESWNLLLRDIMFAALNEDYQFAKQHKVSMKTAGFLNAQLRVLAATLARMDEKDRQSIMARLPEKSRTLLKPFMEHPEVKLFMQRGMKNY</sequence>
<comment type="caution">
    <text evidence="3">The sequence shown here is derived from an EMBL/GenBank/DDBJ whole genome shotgun (WGS) entry which is preliminary data.</text>
</comment>
<evidence type="ECO:0000256" key="1">
    <source>
        <dbReference type="ARBA" id="ARBA00023002"/>
    </source>
</evidence>
<reference evidence="3" key="1">
    <citation type="journal article" date="2020" name="mSystems">
        <title>Genome- and Community-Level Interaction Insights into Carbon Utilization and Element Cycling Functions of Hydrothermarchaeota in Hydrothermal Sediment.</title>
        <authorList>
            <person name="Zhou Z."/>
            <person name="Liu Y."/>
            <person name="Xu W."/>
            <person name="Pan J."/>
            <person name="Luo Z.H."/>
            <person name="Li M."/>
        </authorList>
    </citation>
    <scope>NUCLEOTIDE SEQUENCE [LARGE SCALE GENOMIC DNA]</scope>
    <source>
        <strain evidence="3">SpSt-503</strain>
    </source>
</reference>
<evidence type="ECO:0000259" key="2">
    <source>
        <dbReference type="SMART" id="SM00839"/>
    </source>
</evidence>
<evidence type="ECO:0000313" key="3">
    <source>
        <dbReference type="EMBL" id="HFH28470.1"/>
    </source>
</evidence>
<feature type="domain" description="Glutamate/phenylalanine/leucine/valine/L-tryptophan dehydrogenase C-terminal" evidence="2">
    <location>
        <begin position="79"/>
        <end position="343"/>
    </location>
</feature>
<dbReference type="AlphaFoldDB" id="A0A7C3EBC4"/>
<proteinExistence type="predicted"/>
<dbReference type="GO" id="GO:0006538">
    <property type="term" value="P:L-glutamate catabolic process"/>
    <property type="evidence" value="ECO:0007669"/>
    <property type="project" value="TreeGrafter"/>
</dbReference>
<dbReference type="EMBL" id="DSVL01000088">
    <property type="protein sequence ID" value="HFH28470.1"/>
    <property type="molecule type" value="Genomic_DNA"/>
</dbReference>
<organism evidence="3">
    <name type="scientific">Gracilinema caldarium</name>
    <dbReference type="NCBI Taxonomy" id="215591"/>
    <lineage>
        <taxon>Bacteria</taxon>
        <taxon>Pseudomonadati</taxon>
        <taxon>Spirochaetota</taxon>
        <taxon>Spirochaetia</taxon>
        <taxon>Spirochaetales</taxon>
        <taxon>Breznakiellaceae</taxon>
        <taxon>Gracilinema</taxon>
    </lineage>
</organism>
<dbReference type="InterPro" id="IPR036291">
    <property type="entry name" value="NAD(P)-bd_dom_sf"/>
</dbReference>
<dbReference type="Gene3D" id="3.40.50.720">
    <property type="entry name" value="NAD(P)-binding Rossmann-like Domain"/>
    <property type="match status" value="1"/>
</dbReference>
<keyword evidence="1" id="KW-0560">Oxidoreductase</keyword>
<dbReference type="PANTHER" id="PTHR11606:SF13">
    <property type="entry name" value="GLUTAMATE DEHYDROGENASE 1, MITOCHONDRIAL"/>
    <property type="match status" value="1"/>
</dbReference>